<dbReference type="InterPro" id="IPR037185">
    <property type="entry name" value="EmrE-like"/>
</dbReference>
<dbReference type="InterPro" id="IPR050638">
    <property type="entry name" value="AA-Vitamin_Transporters"/>
</dbReference>
<dbReference type="SUPFAM" id="SSF103481">
    <property type="entry name" value="Multidrug resistance efflux transporter EmrE"/>
    <property type="match status" value="1"/>
</dbReference>
<name>A0A2S5Z7A0_9GAMM</name>
<dbReference type="AlphaFoldDB" id="A0A2S5Z7A0"/>
<feature type="transmembrane region" description="Helical" evidence="6">
    <location>
        <begin position="280"/>
        <end position="298"/>
    </location>
</feature>
<evidence type="ECO:0000313" key="9">
    <source>
        <dbReference type="Proteomes" id="UP000239917"/>
    </source>
</evidence>
<evidence type="ECO:0000313" key="8">
    <source>
        <dbReference type="EMBL" id="PPI83188.1"/>
    </source>
</evidence>
<comment type="similarity">
    <text evidence="2">Belongs to the EamA transporter family.</text>
</comment>
<dbReference type="OrthoDB" id="7065924at2"/>
<gene>
    <name evidence="8" type="ORF">KEHDKFFH_15550</name>
</gene>
<dbReference type="PANTHER" id="PTHR32322:SF2">
    <property type="entry name" value="EAMA DOMAIN-CONTAINING PROTEIN"/>
    <property type="match status" value="1"/>
</dbReference>
<evidence type="ECO:0000256" key="3">
    <source>
        <dbReference type="ARBA" id="ARBA00022692"/>
    </source>
</evidence>
<feature type="domain" description="EamA" evidence="7">
    <location>
        <begin position="15"/>
        <end position="149"/>
    </location>
</feature>
<reference evidence="8 9" key="1">
    <citation type="submission" date="2018-01" db="EMBL/GenBank/DDBJ databases">
        <title>Complete genome sequences of the type strains of Marinobacter flavimaris and Marinobacter maroccanus.</title>
        <authorList>
            <person name="Palau M."/>
            <person name="Boujida N."/>
            <person name="Manresa A."/>
            <person name="Minana-Galbis D."/>
        </authorList>
    </citation>
    <scope>NUCLEOTIDE SEQUENCE [LARGE SCALE GENOMIC DNA]</scope>
    <source>
        <strain evidence="8 9">N4</strain>
    </source>
</reference>
<keyword evidence="9" id="KW-1185">Reference proteome</keyword>
<feature type="transmembrane region" description="Helical" evidence="6">
    <location>
        <begin position="131"/>
        <end position="150"/>
    </location>
</feature>
<evidence type="ECO:0000256" key="6">
    <source>
        <dbReference type="SAM" id="Phobius"/>
    </source>
</evidence>
<feature type="transmembrane region" description="Helical" evidence="6">
    <location>
        <begin position="78"/>
        <end position="97"/>
    </location>
</feature>
<protein>
    <submittedName>
        <fullName evidence="8">EamA family transporter</fullName>
    </submittedName>
</protein>
<feature type="transmembrane region" description="Helical" evidence="6">
    <location>
        <begin position="256"/>
        <end position="274"/>
    </location>
</feature>
<dbReference type="RefSeq" id="WP_104322756.1">
    <property type="nucleotide sequence ID" value="NZ_PSSX01000016.1"/>
</dbReference>
<feature type="transmembrane region" description="Helical" evidence="6">
    <location>
        <begin position="109"/>
        <end position="126"/>
    </location>
</feature>
<dbReference type="PANTHER" id="PTHR32322">
    <property type="entry name" value="INNER MEMBRANE TRANSPORTER"/>
    <property type="match status" value="1"/>
</dbReference>
<evidence type="ECO:0000256" key="5">
    <source>
        <dbReference type="ARBA" id="ARBA00023136"/>
    </source>
</evidence>
<comment type="subcellular location">
    <subcellularLocation>
        <location evidence="1">Membrane</location>
        <topology evidence="1">Multi-pass membrane protein</topology>
    </subcellularLocation>
</comment>
<organism evidence="8 9">
    <name type="scientific">Marinobacter maroccanus</name>
    <dbReference type="NCBI Taxonomy" id="2055143"/>
    <lineage>
        <taxon>Bacteria</taxon>
        <taxon>Pseudomonadati</taxon>
        <taxon>Pseudomonadota</taxon>
        <taxon>Gammaproteobacteria</taxon>
        <taxon>Pseudomonadales</taxon>
        <taxon>Marinobacteraceae</taxon>
        <taxon>Marinobacter</taxon>
    </lineage>
</organism>
<keyword evidence="4 6" id="KW-1133">Transmembrane helix</keyword>
<feature type="transmembrane region" description="Helical" evidence="6">
    <location>
        <begin position="162"/>
        <end position="181"/>
    </location>
</feature>
<dbReference type="Proteomes" id="UP000239917">
    <property type="component" value="Unassembled WGS sequence"/>
</dbReference>
<sequence length="308" mass="31319">MRILNATIGLPNILSIIAALVAVVLWAVAPLLVDAAQSIPPFQLTTIALISGALAVLPMSFRGREARRSVKVSWQWQLVIFGLVPLLVLGAVGAYLAGLGMAPTAEASLITYTWPVMFILISQWAFHRRIALPVVAGALIAFSGAALLLGPEALSNGFSGNLTGYGLALLAGGCWALYSWICQATPVAIAPVMPGLFLLAGAGAAAADTVSGSAHALPTGTALAAGVALGLGPYGLAMVAWDLALRKGPTALVGSLAYAVPVLAALFLVLAGIAAPDWRLPLAAILVVLGSLVAAGEINPDSSPNSCY</sequence>
<feature type="transmembrane region" description="Helical" evidence="6">
    <location>
        <begin position="222"/>
        <end position="244"/>
    </location>
</feature>
<dbReference type="Pfam" id="PF00892">
    <property type="entry name" value="EamA"/>
    <property type="match status" value="1"/>
</dbReference>
<evidence type="ECO:0000256" key="1">
    <source>
        <dbReference type="ARBA" id="ARBA00004141"/>
    </source>
</evidence>
<feature type="transmembrane region" description="Helical" evidence="6">
    <location>
        <begin position="39"/>
        <end position="57"/>
    </location>
</feature>
<evidence type="ECO:0000256" key="2">
    <source>
        <dbReference type="ARBA" id="ARBA00007362"/>
    </source>
</evidence>
<feature type="transmembrane region" description="Helical" evidence="6">
    <location>
        <begin position="12"/>
        <end position="33"/>
    </location>
</feature>
<proteinExistence type="inferred from homology"/>
<dbReference type="InterPro" id="IPR000620">
    <property type="entry name" value="EamA_dom"/>
</dbReference>
<evidence type="ECO:0000256" key="4">
    <source>
        <dbReference type="ARBA" id="ARBA00022989"/>
    </source>
</evidence>
<dbReference type="GO" id="GO:0016020">
    <property type="term" value="C:membrane"/>
    <property type="evidence" value="ECO:0007669"/>
    <property type="project" value="UniProtKB-SubCell"/>
</dbReference>
<comment type="caution">
    <text evidence="8">The sequence shown here is derived from an EMBL/GenBank/DDBJ whole genome shotgun (WGS) entry which is preliminary data.</text>
</comment>
<keyword evidence="3 6" id="KW-0812">Transmembrane</keyword>
<evidence type="ECO:0000259" key="7">
    <source>
        <dbReference type="Pfam" id="PF00892"/>
    </source>
</evidence>
<accession>A0A2S5Z7A0</accession>
<dbReference type="EMBL" id="PSSX01000016">
    <property type="protein sequence ID" value="PPI83188.1"/>
    <property type="molecule type" value="Genomic_DNA"/>
</dbReference>
<feature type="transmembrane region" description="Helical" evidence="6">
    <location>
        <begin position="188"/>
        <end position="207"/>
    </location>
</feature>
<keyword evidence="5 6" id="KW-0472">Membrane</keyword>